<protein>
    <submittedName>
        <fullName evidence="1">Uncharacterized protein</fullName>
    </submittedName>
</protein>
<proteinExistence type="predicted"/>
<comment type="caution">
    <text evidence="1">The sequence shown here is derived from an EMBL/GenBank/DDBJ whole genome shotgun (WGS) entry which is preliminary data.</text>
</comment>
<accession>A0ABV4XRL1</accession>
<reference evidence="1 2" key="1">
    <citation type="submission" date="2024-09" db="EMBL/GenBank/DDBJ databases">
        <title>Floridaenema gen nov. (Aerosakkonemataceae, Aerosakkonematales ord. nov., Cyanobacteria) from benthic tropical and subtropical fresh waters, with the description of four new species.</title>
        <authorList>
            <person name="Moretto J.A."/>
            <person name="Berthold D.E."/>
            <person name="Lefler F.W."/>
            <person name="Huang I.-S."/>
            <person name="Laughinghouse H. IV."/>
        </authorList>
    </citation>
    <scope>NUCLEOTIDE SEQUENCE [LARGE SCALE GENOMIC DNA]</scope>
    <source>
        <strain evidence="1 2">BLCC-F50</strain>
    </source>
</reference>
<dbReference type="Proteomes" id="UP001576784">
    <property type="component" value="Unassembled WGS sequence"/>
</dbReference>
<gene>
    <name evidence="1" type="ORF">ACE1CI_14195</name>
</gene>
<keyword evidence="2" id="KW-1185">Reference proteome</keyword>
<organism evidence="1 2">
    <name type="scientific">Floridaenema flaviceps BLCC-F50</name>
    <dbReference type="NCBI Taxonomy" id="3153642"/>
    <lineage>
        <taxon>Bacteria</taxon>
        <taxon>Bacillati</taxon>
        <taxon>Cyanobacteriota</taxon>
        <taxon>Cyanophyceae</taxon>
        <taxon>Oscillatoriophycideae</taxon>
        <taxon>Aerosakkonematales</taxon>
        <taxon>Aerosakkonemataceae</taxon>
        <taxon>Floridanema</taxon>
        <taxon>Floridanema flaviceps</taxon>
    </lineage>
</organism>
<name>A0ABV4XRL1_9CYAN</name>
<evidence type="ECO:0000313" key="2">
    <source>
        <dbReference type="Proteomes" id="UP001576784"/>
    </source>
</evidence>
<dbReference type="EMBL" id="JBHFNR010000098">
    <property type="protein sequence ID" value="MFB2894057.1"/>
    <property type="molecule type" value="Genomic_DNA"/>
</dbReference>
<sequence length="98" mass="11851">MKTEQLSYQELELIEISPSKFQQFKIKYFSWLSKFWNFIVECCIREPELKIVEQKDGAGNICYYIHDPLTDRSFYCASEQEVLIWLEQRYYQGNINGF</sequence>
<evidence type="ECO:0000313" key="1">
    <source>
        <dbReference type="EMBL" id="MFB2894057.1"/>
    </source>
</evidence>
<dbReference type="RefSeq" id="WP_413263709.1">
    <property type="nucleotide sequence ID" value="NZ_JBHFNR010000098.1"/>
</dbReference>